<dbReference type="InterPro" id="IPR006868">
    <property type="entry name" value="DUF630"/>
</dbReference>
<evidence type="ECO:0000256" key="1">
    <source>
        <dbReference type="SAM" id="Coils"/>
    </source>
</evidence>
<keyword evidence="1" id="KW-0175">Coiled coil</keyword>
<dbReference type="Proteomes" id="UP000541444">
    <property type="component" value="Unassembled WGS sequence"/>
</dbReference>
<keyword evidence="6" id="KW-1185">Reference proteome</keyword>
<feature type="compositionally biased region" description="Basic and acidic residues" evidence="2">
    <location>
        <begin position="292"/>
        <end position="312"/>
    </location>
</feature>
<feature type="compositionally biased region" description="Low complexity" evidence="2">
    <location>
        <begin position="86"/>
        <end position="99"/>
    </location>
</feature>
<feature type="region of interest" description="Disordered" evidence="2">
    <location>
        <begin position="267"/>
        <end position="359"/>
    </location>
</feature>
<feature type="region of interest" description="Disordered" evidence="2">
    <location>
        <begin position="63"/>
        <end position="143"/>
    </location>
</feature>
<accession>A0A7J7MDF2</accession>
<feature type="compositionally biased region" description="Pro residues" evidence="2">
    <location>
        <begin position="225"/>
        <end position="235"/>
    </location>
</feature>
<evidence type="ECO:0000259" key="3">
    <source>
        <dbReference type="Pfam" id="PF04782"/>
    </source>
</evidence>
<dbReference type="Pfam" id="PF04782">
    <property type="entry name" value="DUF632"/>
    <property type="match status" value="1"/>
</dbReference>
<feature type="region of interest" description="Disordered" evidence="2">
    <location>
        <begin position="217"/>
        <end position="239"/>
    </location>
</feature>
<dbReference type="Pfam" id="PF04783">
    <property type="entry name" value="DUF630"/>
    <property type="match status" value="1"/>
</dbReference>
<reference evidence="5 6" key="1">
    <citation type="journal article" date="2020" name="IScience">
        <title>Genome Sequencing of the Endangered Kingdonia uniflora (Circaeasteraceae, Ranunculales) Reveals Potential Mechanisms of Evolutionary Specialization.</title>
        <authorList>
            <person name="Sun Y."/>
            <person name="Deng T."/>
            <person name="Zhang A."/>
            <person name="Moore M.J."/>
            <person name="Landis J.B."/>
            <person name="Lin N."/>
            <person name="Zhang H."/>
            <person name="Zhang X."/>
            <person name="Huang J."/>
            <person name="Zhang X."/>
            <person name="Sun H."/>
            <person name="Wang H."/>
        </authorList>
    </citation>
    <scope>NUCLEOTIDE SEQUENCE [LARGE SCALE GENOMIC DNA]</scope>
    <source>
        <strain evidence="5">TB1705</strain>
        <tissue evidence="5">Leaf</tissue>
    </source>
</reference>
<comment type="caution">
    <text evidence="5">The sequence shown here is derived from an EMBL/GenBank/DDBJ whole genome shotgun (WGS) entry which is preliminary data.</text>
</comment>
<feature type="domain" description="DUF632" evidence="3">
    <location>
        <begin position="396"/>
        <end position="715"/>
    </location>
</feature>
<feature type="compositionally biased region" description="Low complexity" evidence="2">
    <location>
        <begin position="109"/>
        <end position="124"/>
    </location>
</feature>
<dbReference type="PANTHER" id="PTHR21450">
    <property type="entry name" value="PROTEIN ALTERED PHOSPHATE STARVATION RESPONSE 1"/>
    <property type="match status" value="1"/>
</dbReference>
<dbReference type="InterPro" id="IPR006867">
    <property type="entry name" value="DUF632"/>
</dbReference>
<dbReference type="AlphaFoldDB" id="A0A7J7MDF2"/>
<feature type="coiled-coil region" evidence="1">
    <location>
        <begin position="774"/>
        <end position="805"/>
    </location>
</feature>
<feature type="domain" description="DUF630" evidence="4">
    <location>
        <begin position="1"/>
        <end position="59"/>
    </location>
</feature>
<evidence type="ECO:0000313" key="5">
    <source>
        <dbReference type="EMBL" id="KAF6152820.1"/>
    </source>
</evidence>
<dbReference type="OrthoDB" id="1925648at2759"/>
<organism evidence="5 6">
    <name type="scientific">Kingdonia uniflora</name>
    <dbReference type="NCBI Taxonomy" id="39325"/>
    <lineage>
        <taxon>Eukaryota</taxon>
        <taxon>Viridiplantae</taxon>
        <taxon>Streptophyta</taxon>
        <taxon>Embryophyta</taxon>
        <taxon>Tracheophyta</taxon>
        <taxon>Spermatophyta</taxon>
        <taxon>Magnoliopsida</taxon>
        <taxon>Ranunculales</taxon>
        <taxon>Circaeasteraceae</taxon>
        <taxon>Kingdonia</taxon>
    </lineage>
</organism>
<dbReference type="EMBL" id="JACGCM010001609">
    <property type="protein sequence ID" value="KAF6152820.1"/>
    <property type="molecule type" value="Genomic_DNA"/>
</dbReference>
<evidence type="ECO:0000256" key="2">
    <source>
        <dbReference type="SAM" id="MobiDB-lite"/>
    </source>
</evidence>
<dbReference type="PANTHER" id="PTHR21450:SF2">
    <property type="entry name" value="FAMILY PROTEIN, PUTATIVE (DUF630 AND DUF632)-RELATED"/>
    <property type="match status" value="1"/>
</dbReference>
<name>A0A7J7MDF2_9MAGN</name>
<evidence type="ECO:0000259" key="4">
    <source>
        <dbReference type="Pfam" id="PF04783"/>
    </source>
</evidence>
<sequence>MGCGGSKLDDLPLVNLCRERKELIKAAADHRYALATSHVLYFQSLRDVGEALQRFVEEELVIGDDGSMPDSPVLNLPSDEGKSKRNSTSKSSSPSQENNNDGHLHFETSSESDSVSVSSFSNNHDSPEIREVEPGNSNEEVNYYPYNPDYYWNSNEVNSNMYYMRKSSTAVPSMIYEEPNPAFAHGNYPQYGGMDGYPGGPFGQGFDLGSARRNPLYTAQADPSTSPPPPPPPPQASGWDFLNLFESTENTFPMYYHMGGYGVGSLASSPDSVEVRQREGIPDLEDETEPEQPVKKEAPRMRKEKQKMKENVVLDSGEGTSKAVPLRGEGNVGPVEEKETVSSFDTSTGEEEEEEVGKKKGVTFEVDPTSVLDGESSQLSSLTTLSTYNGTQDIQDAVEEIRSEFEIASGHGTEVAVMLEVGRLSYQSKTDRLKVLSSRIQNTLSTPTLTSSYRQPRQPQRAAARVVKMAKAKYEKSEKDFRMKSGDLSLTLERLYAWEKKLYKEVKDEERLRLMYERQCKKLKLLDYSGAESNKIDATRASIRKFLTKINVSIRTIEAIASRIHKLRDEELQPQITELINGLMRMWKSMLKCHQKQFQAILESKRRILRANTGIRRDSSFQATVNLEAELFNWCSHFNYWIETQKSYIVCLNGWLLRCLLKEQEVTPDGVVPFSPSRVGAPPVFIICNDWCQQMERLSETDVSTAMRVFGLNLHQLWERQDEEQRRRVKAEYLSKDFEKRVRSLRKEGGRLQRERDASSEKSIALSESGVSPLDDLKVDLDSLKKRLSEEKVRHKNTIKQVHEAASNSLQAGLIPVFQALGNFSSEALKACEQVRLECSQQNT</sequence>
<evidence type="ECO:0000313" key="6">
    <source>
        <dbReference type="Proteomes" id="UP000541444"/>
    </source>
</evidence>
<proteinExistence type="predicted"/>
<protein>
    <submittedName>
        <fullName evidence="5">Uncharacterized protein</fullName>
    </submittedName>
</protein>
<gene>
    <name evidence="5" type="ORF">GIB67_004649</name>
</gene>